<proteinExistence type="predicted"/>
<reference evidence="1 2" key="1">
    <citation type="journal article" date="2019" name="Nat. Med.">
        <title>A library of human gut bacterial isolates paired with longitudinal multiomics data enables mechanistic microbiome research.</title>
        <authorList>
            <person name="Poyet M."/>
            <person name="Groussin M."/>
            <person name="Gibbons S.M."/>
            <person name="Avila-Pacheco J."/>
            <person name="Jiang X."/>
            <person name="Kearney S.M."/>
            <person name="Perrotta A.R."/>
            <person name="Berdy B."/>
            <person name="Zhao S."/>
            <person name="Lieberman T.D."/>
            <person name="Swanson P.K."/>
            <person name="Smith M."/>
            <person name="Roesemann S."/>
            <person name="Alexander J.E."/>
            <person name="Rich S.A."/>
            <person name="Livny J."/>
            <person name="Vlamakis H."/>
            <person name="Clish C."/>
            <person name="Bullock K."/>
            <person name="Deik A."/>
            <person name="Scott J."/>
            <person name="Pierce K.A."/>
            <person name="Xavier R.J."/>
            <person name="Alm E.J."/>
        </authorList>
    </citation>
    <scope>NUCLEOTIDE SEQUENCE [LARGE SCALE GENOMIC DNA]</scope>
    <source>
        <strain evidence="1 2">BIOML-A111</strain>
    </source>
</reference>
<evidence type="ECO:0000313" key="2">
    <source>
        <dbReference type="Proteomes" id="UP000437431"/>
    </source>
</evidence>
<organism evidence="1 2">
    <name type="scientific">Phocaeicola vulgatus</name>
    <name type="common">Bacteroides vulgatus</name>
    <dbReference type="NCBI Taxonomy" id="821"/>
    <lineage>
        <taxon>Bacteria</taxon>
        <taxon>Pseudomonadati</taxon>
        <taxon>Bacteroidota</taxon>
        <taxon>Bacteroidia</taxon>
        <taxon>Bacteroidales</taxon>
        <taxon>Bacteroidaceae</taxon>
        <taxon>Phocaeicola</taxon>
    </lineage>
</organism>
<comment type="caution">
    <text evidence="1">The sequence shown here is derived from an EMBL/GenBank/DDBJ whole genome shotgun (WGS) entry which is preliminary data.</text>
</comment>
<evidence type="ECO:0000313" key="1">
    <source>
        <dbReference type="EMBL" id="KAB6560423.1"/>
    </source>
</evidence>
<dbReference type="AlphaFoldDB" id="A0A7J5RHW0"/>
<gene>
    <name evidence="1" type="ORF">GAY79_10985</name>
</gene>
<sequence>MELKLESGLPHQEYAVEAISEVFKQVEINQQVAHYSNPVIDLRSNRFIGNKFNPSKIAYIII</sequence>
<name>A0A7J5RHW0_PHOVU</name>
<accession>A0A7J5RHW0</accession>
<dbReference type="EMBL" id="WDAY01000021">
    <property type="protein sequence ID" value="KAB6560423.1"/>
    <property type="molecule type" value="Genomic_DNA"/>
</dbReference>
<dbReference type="Proteomes" id="UP000437431">
    <property type="component" value="Unassembled WGS sequence"/>
</dbReference>
<protein>
    <submittedName>
        <fullName evidence="1">Uncharacterized protein</fullName>
    </submittedName>
</protein>
<dbReference type="RefSeq" id="WP_413680590.1">
    <property type="nucleotide sequence ID" value="NZ_JBCHHH010000009.1"/>
</dbReference>